<dbReference type="RefSeq" id="WP_157526168.1">
    <property type="nucleotide sequence ID" value="NZ_CP066775.1"/>
</dbReference>
<feature type="domain" description="POTRA" evidence="8">
    <location>
        <begin position="380"/>
        <end position="456"/>
    </location>
</feature>
<dbReference type="GO" id="GO:0009279">
    <property type="term" value="C:cell outer membrane"/>
    <property type="evidence" value="ECO:0007669"/>
    <property type="project" value="UniProtKB-UniRule"/>
</dbReference>
<evidence type="ECO:0000256" key="1">
    <source>
        <dbReference type="ARBA" id="ARBA00004370"/>
    </source>
</evidence>
<comment type="subcellular location">
    <subcellularLocation>
        <location evidence="1">Membrane</location>
    </subcellularLocation>
</comment>
<dbReference type="NCBIfam" id="TIGR03303">
    <property type="entry name" value="OM_YaeT"/>
    <property type="match status" value="1"/>
</dbReference>
<dbReference type="Proteomes" id="UP000429232">
    <property type="component" value="Chromosome"/>
</dbReference>
<dbReference type="InterPro" id="IPR034746">
    <property type="entry name" value="POTRA"/>
</dbReference>
<dbReference type="PANTHER" id="PTHR12815:SF47">
    <property type="entry name" value="TRANSLOCATION AND ASSEMBLY MODULE SUBUNIT TAMA"/>
    <property type="match status" value="1"/>
</dbReference>
<gene>
    <name evidence="9" type="primary">bamA</name>
    <name evidence="9" type="ORF">GO620_009760</name>
</gene>
<evidence type="ECO:0000313" key="10">
    <source>
        <dbReference type="Proteomes" id="UP000429232"/>
    </source>
</evidence>
<keyword evidence="10" id="KW-1185">Reference proteome</keyword>
<proteinExistence type="predicted"/>
<keyword evidence="6" id="KW-0998">Cell outer membrane</keyword>
<keyword evidence="4" id="KW-0732">Signal</keyword>
<dbReference type="GO" id="GO:0071709">
    <property type="term" value="P:membrane assembly"/>
    <property type="evidence" value="ECO:0007669"/>
    <property type="project" value="InterPro"/>
</dbReference>
<organism evidence="9 10">
    <name type="scientific">Mucilaginibacter ginkgonis</name>
    <dbReference type="NCBI Taxonomy" id="2682091"/>
    <lineage>
        <taxon>Bacteria</taxon>
        <taxon>Pseudomonadati</taxon>
        <taxon>Bacteroidota</taxon>
        <taxon>Sphingobacteriia</taxon>
        <taxon>Sphingobacteriales</taxon>
        <taxon>Sphingobacteriaceae</taxon>
        <taxon>Mucilaginibacter</taxon>
    </lineage>
</organism>
<evidence type="ECO:0000313" key="9">
    <source>
        <dbReference type="EMBL" id="QQL48476.1"/>
    </source>
</evidence>
<keyword evidence="5" id="KW-0472">Membrane</keyword>
<keyword evidence="3" id="KW-0812">Transmembrane</keyword>
<sequence>MNKLFFALLFVLFGTAAFAQVAPQRQPALSRSLPADSLSYLNPKDYIIGGINIVGAQNLDKDVLIQISKLNKGDKINLPGEASANVIRNLWSQGLFDDVQLNIARMNGDTVYFDIVITERPHLSRLHLLGLKKGDVEDVQKKLNDKTGKIVNENLLSTTTAIIKKHFNDKGYLNTTVDIAQRKDPGDANSVILDVTVDKHQKVKINEVIFEGNKNFKASTLKGFLGKTKERKFYHIFGSKKFKQDQFEEDKQTLIEKMQARGYRDAAVISDSVWRHDDNTVNVKLKVYEGPKYYFGNITWSGNAKYSSQILNRILRIQKGDVFSEEELSKRLTGGGPQGDDVSSLYLNDGYLTFSSDPVQTRISHDTVDLDIRIYEGPQYTVNRVIVKGNDVTNDKVVMREIRTKPGQKFSKELIIRSTREIGQLGNFDDQKTEPKPTNINPSDGTVDIIYNVVEKPSDQIELSGGFGGGQLVGTVGLTFNNFSLRNIFNLKAYKPLPKGDGQKLSLRGQANGKNYQNYSFTFSDPWFGGKKPIYFALTAYTQLSSTGQYYAKDNPLYNYLRINGLGITLGKRLNWPDNYFQLNYSLNFDHYQLDNFTGYIFSNGSSYNIKLTQELSRNSLDAPIFPTSGSNIKFTVQATPPYSAFNNTNYRIATPEERYHFVEYHKWKFDAQWFERLAGKFVIMSQVRFGFLGYYNHLVGQSPFERFKVGGDGMQSYQFLQGSDIIGLRGYQNFSIVPVGSNYNETNNPGSPIYTKYTLELRHPVIASQSATIFLLTFAEGGNTWNNFGSYNPFNIRRSVGVGARIFLPIFGLLGLDYGYGFDAIPGIPGANKGQFHFSIAQSLSGGFN</sequence>
<dbReference type="PIRSF" id="PIRSF006076">
    <property type="entry name" value="OM_assembly_OMP85"/>
    <property type="match status" value="1"/>
</dbReference>
<keyword evidence="2" id="KW-1134">Transmembrane beta strand</keyword>
<dbReference type="InterPro" id="IPR039910">
    <property type="entry name" value="D15-like"/>
</dbReference>
<feature type="domain" description="POTRA" evidence="8">
    <location>
        <begin position="46"/>
        <end position="120"/>
    </location>
</feature>
<evidence type="ECO:0000259" key="8">
    <source>
        <dbReference type="PROSITE" id="PS51779"/>
    </source>
</evidence>
<evidence type="ECO:0000256" key="5">
    <source>
        <dbReference type="ARBA" id="ARBA00023136"/>
    </source>
</evidence>
<dbReference type="InterPro" id="IPR010827">
    <property type="entry name" value="BamA/TamA_POTRA"/>
</dbReference>
<dbReference type="Gene3D" id="3.10.20.310">
    <property type="entry name" value="membrane protein fhac"/>
    <property type="match status" value="5"/>
</dbReference>
<name>A0A6I4IP36_9SPHI</name>
<dbReference type="Gene3D" id="2.40.160.50">
    <property type="entry name" value="membrane protein fhac: a member of the omp85/tpsb transporter family"/>
    <property type="match status" value="1"/>
</dbReference>
<dbReference type="AlphaFoldDB" id="A0A6I4IP36"/>
<dbReference type="PROSITE" id="PS51779">
    <property type="entry name" value="POTRA"/>
    <property type="match status" value="2"/>
</dbReference>
<dbReference type="InterPro" id="IPR023707">
    <property type="entry name" value="OM_assembly_BamA"/>
</dbReference>
<reference evidence="9 10" key="1">
    <citation type="submission" date="2020-12" db="EMBL/GenBank/DDBJ databases">
        <title>HMF7856_wgs.fasta genome submission.</title>
        <authorList>
            <person name="Kang H."/>
            <person name="Kim H."/>
            <person name="Joh K."/>
        </authorList>
    </citation>
    <scope>NUCLEOTIDE SEQUENCE [LARGE SCALE GENOMIC DNA]</scope>
    <source>
        <strain evidence="9 10">HMF7856</strain>
    </source>
</reference>
<evidence type="ECO:0000256" key="7">
    <source>
        <dbReference type="NCBIfam" id="TIGR03303"/>
    </source>
</evidence>
<evidence type="ECO:0000256" key="4">
    <source>
        <dbReference type="ARBA" id="ARBA00022729"/>
    </source>
</evidence>
<protein>
    <recommendedName>
        <fullName evidence="7">Outer membrane protein assembly factor BamA</fullName>
    </recommendedName>
</protein>
<dbReference type="KEGG" id="mgik:GO620_009760"/>
<evidence type="ECO:0000256" key="2">
    <source>
        <dbReference type="ARBA" id="ARBA00022452"/>
    </source>
</evidence>
<dbReference type="EMBL" id="CP066775">
    <property type="protein sequence ID" value="QQL48476.1"/>
    <property type="molecule type" value="Genomic_DNA"/>
</dbReference>
<accession>A0A6I4IP36</accession>
<evidence type="ECO:0000256" key="6">
    <source>
        <dbReference type="ARBA" id="ARBA00023237"/>
    </source>
</evidence>
<dbReference type="Pfam" id="PF07244">
    <property type="entry name" value="POTRA"/>
    <property type="match status" value="5"/>
</dbReference>
<dbReference type="PANTHER" id="PTHR12815">
    <property type="entry name" value="SORTING AND ASSEMBLY MACHINERY SAMM50 PROTEIN FAMILY MEMBER"/>
    <property type="match status" value="1"/>
</dbReference>
<evidence type="ECO:0000256" key="3">
    <source>
        <dbReference type="ARBA" id="ARBA00022692"/>
    </source>
</evidence>